<protein>
    <submittedName>
        <fullName evidence="2">Uncharacterized protein</fullName>
    </submittedName>
</protein>
<dbReference type="AlphaFoldDB" id="A0AAN8S9H5"/>
<organism evidence="2 3">
    <name type="scientific">Polyplax serrata</name>
    <name type="common">Common mouse louse</name>
    <dbReference type="NCBI Taxonomy" id="468196"/>
    <lineage>
        <taxon>Eukaryota</taxon>
        <taxon>Metazoa</taxon>
        <taxon>Ecdysozoa</taxon>
        <taxon>Arthropoda</taxon>
        <taxon>Hexapoda</taxon>
        <taxon>Insecta</taxon>
        <taxon>Pterygota</taxon>
        <taxon>Neoptera</taxon>
        <taxon>Paraneoptera</taxon>
        <taxon>Psocodea</taxon>
        <taxon>Troctomorpha</taxon>
        <taxon>Phthiraptera</taxon>
        <taxon>Anoplura</taxon>
        <taxon>Polyplacidae</taxon>
        <taxon>Polyplax</taxon>
    </lineage>
</organism>
<reference evidence="2 3" key="1">
    <citation type="submission" date="2023-10" db="EMBL/GenBank/DDBJ databases">
        <title>Genomes of two closely related lineages of the louse Polyplax serrata with different host specificities.</title>
        <authorList>
            <person name="Martinu J."/>
            <person name="Tarabai H."/>
            <person name="Stefka J."/>
            <person name="Hypsa V."/>
        </authorList>
    </citation>
    <scope>NUCLEOTIDE SEQUENCE [LARGE SCALE GENOMIC DNA]</scope>
    <source>
        <strain evidence="2">HR10_N</strain>
    </source>
</reference>
<name>A0AAN8S9H5_POLSC</name>
<accession>A0AAN8S9H5</accession>
<feature type="region of interest" description="Disordered" evidence="1">
    <location>
        <begin position="1"/>
        <end position="21"/>
    </location>
</feature>
<gene>
    <name evidence="2" type="ORF">RUM43_014761</name>
</gene>
<evidence type="ECO:0000256" key="1">
    <source>
        <dbReference type="SAM" id="MobiDB-lite"/>
    </source>
</evidence>
<comment type="caution">
    <text evidence="2">The sequence shown here is derived from an EMBL/GenBank/DDBJ whole genome shotgun (WGS) entry which is preliminary data.</text>
</comment>
<proteinExistence type="predicted"/>
<sequence>MNFESATKKFHQATRSEWAPPPNACLTVEKSTEGSTCFGGFFGRQRCQPWSAAVTGPWHCTTPPPEDVWTVSNYSWRLQHLGE</sequence>
<dbReference type="Proteomes" id="UP001372834">
    <property type="component" value="Unassembled WGS sequence"/>
</dbReference>
<evidence type="ECO:0000313" key="2">
    <source>
        <dbReference type="EMBL" id="KAK6630416.1"/>
    </source>
</evidence>
<evidence type="ECO:0000313" key="3">
    <source>
        <dbReference type="Proteomes" id="UP001372834"/>
    </source>
</evidence>
<dbReference type="EMBL" id="JAWJWE010000011">
    <property type="protein sequence ID" value="KAK6630416.1"/>
    <property type="molecule type" value="Genomic_DNA"/>
</dbReference>